<evidence type="ECO:0000256" key="2">
    <source>
        <dbReference type="SAM" id="Phobius"/>
    </source>
</evidence>
<feature type="transmembrane region" description="Helical" evidence="2">
    <location>
        <begin position="311"/>
        <end position="332"/>
    </location>
</feature>
<dbReference type="EMBL" id="JAVHJO010000004">
    <property type="protein sequence ID" value="KAK6540923.1"/>
    <property type="molecule type" value="Genomic_DNA"/>
</dbReference>
<name>A0AAV9XFP7_9PEZI</name>
<proteinExistence type="predicted"/>
<keyword evidence="4" id="KW-1185">Reference proteome</keyword>
<feature type="region of interest" description="Disordered" evidence="1">
    <location>
        <begin position="1"/>
        <end position="55"/>
    </location>
</feature>
<feature type="compositionally biased region" description="Low complexity" evidence="1">
    <location>
        <begin position="38"/>
        <end position="50"/>
    </location>
</feature>
<organism evidence="3 4">
    <name type="scientific">Orbilia ellipsospora</name>
    <dbReference type="NCBI Taxonomy" id="2528407"/>
    <lineage>
        <taxon>Eukaryota</taxon>
        <taxon>Fungi</taxon>
        <taxon>Dikarya</taxon>
        <taxon>Ascomycota</taxon>
        <taxon>Pezizomycotina</taxon>
        <taxon>Orbiliomycetes</taxon>
        <taxon>Orbiliales</taxon>
        <taxon>Orbiliaceae</taxon>
        <taxon>Orbilia</taxon>
    </lineage>
</organism>
<evidence type="ECO:0000313" key="4">
    <source>
        <dbReference type="Proteomes" id="UP001365542"/>
    </source>
</evidence>
<feature type="region of interest" description="Disordered" evidence="1">
    <location>
        <begin position="105"/>
        <end position="128"/>
    </location>
</feature>
<reference evidence="3 4" key="1">
    <citation type="submission" date="2019-10" db="EMBL/GenBank/DDBJ databases">
        <authorList>
            <person name="Palmer J.M."/>
        </authorList>
    </citation>
    <scope>NUCLEOTIDE SEQUENCE [LARGE SCALE GENOMIC DNA]</scope>
    <source>
        <strain evidence="3 4">TWF694</strain>
    </source>
</reference>
<keyword evidence="2" id="KW-0812">Transmembrane</keyword>
<gene>
    <name evidence="3" type="ORF">TWF694_008307</name>
</gene>
<dbReference type="AlphaFoldDB" id="A0AAV9XFP7"/>
<accession>A0AAV9XFP7</accession>
<sequence length="454" mass="49379">MPRPTQRISALHPFSHQARQSIDDSSLPNLPHPPSPPSNAESSSTATSNPVLRSNSQRYSAIPLISSVTEFGPNGESDSFSYTNNLNTGVYNSLSRIPSYRLPSPVSLPSRHNSRIQRDRGMSASPVSSISAVDAPITNRYSYLIQPLPVVSQSPSPPDMPLPPPPPSQDQVSAVPTMGVPLNTEYLNIGHSSRLTGPLLTPINESTPNLPGSSHQSQQQLPLQEIGYAAQDPTPLPPVVTYDVPAPQNAMNTNTTPAPPRSAFQRMNDFAGRQFSSVRSNFVTTRRPSSRPISLSQFVRRRRHTSSHPPTPSLAIIGVVTSSLVFIALMVFLWESNFAANIVAIVYSFSVLSACSYVLVRYNQKKRRNGLDVERGGSRMDLFGRSGANSRFRTSLEGVGSQPNMEMVQESEIIVIPRMPVHRTVGEGEADPELPPYSRGNAAEILDVPVPPPP</sequence>
<keyword evidence="2" id="KW-0472">Membrane</keyword>
<comment type="caution">
    <text evidence="3">The sequence shown here is derived from an EMBL/GenBank/DDBJ whole genome shotgun (WGS) entry which is preliminary data.</text>
</comment>
<evidence type="ECO:0000313" key="3">
    <source>
        <dbReference type="EMBL" id="KAK6540923.1"/>
    </source>
</evidence>
<evidence type="ECO:0000256" key="1">
    <source>
        <dbReference type="SAM" id="MobiDB-lite"/>
    </source>
</evidence>
<keyword evidence="2" id="KW-1133">Transmembrane helix</keyword>
<feature type="compositionally biased region" description="Pro residues" evidence="1">
    <location>
        <begin position="155"/>
        <end position="168"/>
    </location>
</feature>
<feature type="region of interest" description="Disordered" evidence="1">
    <location>
        <begin position="150"/>
        <end position="173"/>
    </location>
</feature>
<dbReference type="Proteomes" id="UP001365542">
    <property type="component" value="Unassembled WGS sequence"/>
</dbReference>
<feature type="transmembrane region" description="Helical" evidence="2">
    <location>
        <begin position="338"/>
        <end position="360"/>
    </location>
</feature>
<feature type="region of interest" description="Disordered" evidence="1">
    <location>
        <begin position="425"/>
        <end position="454"/>
    </location>
</feature>
<protein>
    <submittedName>
        <fullName evidence="3">Uncharacterized protein</fullName>
    </submittedName>
</protein>